<gene>
    <name evidence="12" type="ORF">IPOD504_LOCUS15526</name>
</gene>
<keyword evidence="6" id="KW-0999">Mitochondrion inner membrane</keyword>
<keyword evidence="5" id="KW-0677">Repeat</keyword>
<evidence type="ECO:0000256" key="3">
    <source>
        <dbReference type="ARBA" id="ARBA00022448"/>
    </source>
</evidence>
<sequence>MDFVIGGLAGAGATIFTNPMDVVKTRFQLQGELRARNEHTPRYRGIFHALYVIARNDGVLALQKGLAPAMLLGFTMNSVRLGMYHIAEVQGMTKSKNGDISINKTIFWSSMSGVLSGVAANPASVLKTRIQAAAHPSIAVGRQYRYNGMADGFITIYKNEGIRGFFAGVNATCARLAVGSAAQLTTFSTAKEVLHSYGICQRSPLGLAFSASALSGVMVAIAICPFDVTAVRLVKAKILELGFCESSPATLAFAASLVCGVLCVLVETPLDVVNTRLYNQGPASKGEVLYKGVFDCLRKIYITEGFHGLYKGLGPLYLRIAPHTTLSLVIWDMLNNLFDKNKKS</sequence>
<comment type="similarity">
    <text evidence="2 11">Belongs to the mitochondrial carrier (TC 2.A.29) family.</text>
</comment>
<reference evidence="12" key="1">
    <citation type="submission" date="2022-03" db="EMBL/GenBank/DDBJ databases">
        <authorList>
            <person name="Martin H S."/>
        </authorList>
    </citation>
    <scope>NUCLEOTIDE SEQUENCE</scope>
</reference>
<dbReference type="Proteomes" id="UP000837857">
    <property type="component" value="Chromosome 7"/>
</dbReference>
<evidence type="ECO:0000256" key="8">
    <source>
        <dbReference type="ARBA" id="ARBA00023128"/>
    </source>
</evidence>
<evidence type="ECO:0000313" key="12">
    <source>
        <dbReference type="EMBL" id="CAH2073194.1"/>
    </source>
</evidence>
<evidence type="ECO:0000313" key="13">
    <source>
        <dbReference type="Proteomes" id="UP000837857"/>
    </source>
</evidence>
<evidence type="ECO:0008006" key="14">
    <source>
        <dbReference type="Google" id="ProtNLM"/>
    </source>
</evidence>
<evidence type="ECO:0000256" key="5">
    <source>
        <dbReference type="ARBA" id="ARBA00022737"/>
    </source>
</evidence>
<keyword evidence="7" id="KW-1133">Transmembrane helix</keyword>
<dbReference type="InterPro" id="IPR018108">
    <property type="entry name" value="MCP_transmembrane"/>
</dbReference>
<evidence type="ECO:0000256" key="4">
    <source>
        <dbReference type="ARBA" id="ARBA00022692"/>
    </source>
</evidence>
<comment type="subcellular location">
    <subcellularLocation>
        <location evidence="1">Mitochondrion inner membrane</location>
        <topology evidence="1">Multi-pass membrane protein</topology>
    </subcellularLocation>
</comment>
<dbReference type="PROSITE" id="PS50920">
    <property type="entry name" value="SOLCAR"/>
    <property type="match status" value="3"/>
</dbReference>
<evidence type="ECO:0000256" key="7">
    <source>
        <dbReference type="ARBA" id="ARBA00022989"/>
    </source>
</evidence>
<dbReference type="EMBL" id="OW152819">
    <property type="protein sequence ID" value="CAH2073194.1"/>
    <property type="molecule type" value="Genomic_DNA"/>
</dbReference>
<dbReference type="Gene3D" id="1.50.40.10">
    <property type="entry name" value="Mitochondrial carrier domain"/>
    <property type="match status" value="2"/>
</dbReference>
<feature type="repeat" description="Solcar" evidence="10">
    <location>
        <begin position="247"/>
        <end position="337"/>
    </location>
</feature>
<proteinExistence type="inferred from homology"/>
<protein>
    <recommendedName>
        <fullName evidence="14">Solute carrier family 25 member 35</fullName>
    </recommendedName>
</protein>
<dbReference type="SUPFAM" id="SSF103506">
    <property type="entry name" value="Mitochondrial carrier"/>
    <property type="match status" value="2"/>
</dbReference>
<keyword evidence="4 10" id="KW-0812">Transmembrane</keyword>
<evidence type="ECO:0000256" key="1">
    <source>
        <dbReference type="ARBA" id="ARBA00004448"/>
    </source>
</evidence>
<feature type="repeat" description="Solcar" evidence="10">
    <location>
        <begin position="104"/>
        <end position="193"/>
    </location>
</feature>
<evidence type="ECO:0000256" key="9">
    <source>
        <dbReference type="ARBA" id="ARBA00023136"/>
    </source>
</evidence>
<dbReference type="PANTHER" id="PTHR45928">
    <property type="entry name" value="RE38146P"/>
    <property type="match status" value="1"/>
</dbReference>
<keyword evidence="13" id="KW-1185">Reference proteome</keyword>
<evidence type="ECO:0000256" key="6">
    <source>
        <dbReference type="ARBA" id="ARBA00022792"/>
    </source>
</evidence>
<evidence type="ECO:0000256" key="11">
    <source>
        <dbReference type="RuleBase" id="RU000488"/>
    </source>
</evidence>
<dbReference type="PANTHER" id="PTHR45928:SF1">
    <property type="entry name" value="RE38146P"/>
    <property type="match status" value="1"/>
</dbReference>
<feature type="non-terminal residue" evidence="12">
    <location>
        <position position="344"/>
    </location>
</feature>
<organism evidence="12 13">
    <name type="scientific">Iphiclides podalirius</name>
    <name type="common">scarce swallowtail</name>
    <dbReference type="NCBI Taxonomy" id="110791"/>
    <lineage>
        <taxon>Eukaryota</taxon>
        <taxon>Metazoa</taxon>
        <taxon>Ecdysozoa</taxon>
        <taxon>Arthropoda</taxon>
        <taxon>Hexapoda</taxon>
        <taxon>Insecta</taxon>
        <taxon>Pterygota</taxon>
        <taxon>Neoptera</taxon>
        <taxon>Endopterygota</taxon>
        <taxon>Lepidoptera</taxon>
        <taxon>Glossata</taxon>
        <taxon>Ditrysia</taxon>
        <taxon>Papilionoidea</taxon>
        <taxon>Papilionidae</taxon>
        <taxon>Papilioninae</taxon>
        <taxon>Iphiclides</taxon>
    </lineage>
</organism>
<dbReference type="InterPro" id="IPR051508">
    <property type="entry name" value="Mito_Carrier_Antiporter"/>
</dbReference>
<keyword evidence="9 10" id="KW-0472">Membrane</keyword>
<evidence type="ECO:0000256" key="2">
    <source>
        <dbReference type="ARBA" id="ARBA00006375"/>
    </source>
</evidence>
<dbReference type="InterPro" id="IPR023395">
    <property type="entry name" value="MCP_dom_sf"/>
</dbReference>
<keyword evidence="8" id="KW-0496">Mitochondrion</keyword>
<feature type="repeat" description="Solcar" evidence="10">
    <location>
        <begin position="1"/>
        <end position="90"/>
    </location>
</feature>
<name>A0ABN8J3G2_9NEOP</name>
<accession>A0ABN8J3G2</accession>
<keyword evidence="3 11" id="KW-0813">Transport</keyword>
<dbReference type="Pfam" id="PF00153">
    <property type="entry name" value="Mito_carr"/>
    <property type="match status" value="3"/>
</dbReference>
<evidence type="ECO:0000256" key="10">
    <source>
        <dbReference type="PROSITE-ProRule" id="PRU00282"/>
    </source>
</evidence>